<dbReference type="GO" id="GO:0008881">
    <property type="term" value="F:glutamate racemase activity"/>
    <property type="evidence" value="ECO:0007669"/>
    <property type="project" value="UniProtKB-UniRule"/>
</dbReference>
<dbReference type="InterPro" id="IPR033134">
    <property type="entry name" value="Asp/Glu_racemase_AS_2"/>
</dbReference>
<feature type="binding site" evidence="7">
    <location>
        <begin position="212"/>
        <end position="213"/>
    </location>
    <ligand>
        <name>substrate</name>
    </ligand>
</feature>
<gene>
    <name evidence="7 8" type="primary">murI</name>
    <name evidence="8" type="ORF">M8523_09020</name>
</gene>
<dbReference type="HAMAP" id="MF_00258">
    <property type="entry name" value="Glu_racemase"/>
    <property type="match status" value="1"/>
</dbReference>
<keyword evidence="3 7" id="KW-0133">Cell shape</keyword>
<comment type="caution">
    <text evidence="8">The sequence shown here is derived from an EMBL/GenBank/DDBJ whole genome shotgun (WGS) entry which is preliminary data.</text>
</comment>
<dbReference type="SUPFAM" id="SSF53681">
    <property type="entry name" value="Aspartate/glutamate racemase"/>
    <property type="match status" value="2"/>
</dbReference>
<evidence type="ECO:0000256" key="5">
    <source>
        <dbReference type="ARBA" id="ARBA00023235"/>
    </source>
</evidence>
<evidence type="ECO:0000256" key="6">
    <source>
        <dbReference type="ARBA" id="ARBA00023316"/>
    </source>
</evidence>
<keyword evidence="4 7" id="KW-0573">Peptidoglycan synthesis</keyword>
<keyword evidence="9" id="KW-1185">Reference proteome</keyword>
<dbReference type="GO" id="GO:0071555">
    <property type="term" value="P:cell wall organization"/>
    <property type="evidence" value="ECO:0007669"/>
    <property type="project" value="UniProtKB-KW"/>
</dbReference>
<dbReference type="GO" id="GO:0009252">
    <property type="term" value="P:peptidoglycan biosynthetic process"/>
    <property type="evidence" value="ECO:0007669"/>
    <property type="project" value="UniProtKB-UniRule"/>
</dbReference>
<dbReference type="RefSeq" id="WP_282584507.1">
    <property type="nucleotide sequence ID" value="NZ_JAMOIM010000004.1"/>
</dbReference>
<organism evidence="8 9">
    <name type="scientific">Lichenifustis flavocetrariae</name>
    <dbReference type="NCBI Taxonomy" id="2949735"/>
    <lineage>
        <taxon>Bacteria</taxon>
        <taxon>Pseudomonadati</taxon>
        <taxon>Pseudomonadota</taxon>
        <taxon>Alphaproteobacteria</taxon>
        <taxon>Hyphomicrobiales</taxon>
        <taxon>Lichenihabitantaceae</taxon>
        <taxon>Lichenifustis</taxon>
    </lineage>
</organism>
<evidence type="ECO:0000256" key="1">
    <source>
        <dbReference type="ARBA" id="ARBA00001602"/>
    </source>
</evidence>
<dbReference type="Proteomes" id="UP001165667">
    <property type="component" value="Unassembled WGS sequence"/>
</dbReference>
<protein>
    <recommendedName>
        <fullName evidence="2 7">Glutamate racemase</fullName>
        <ecNumber evidence="2 7">5.1.1.3</ecNumber>
    </recommendedName>
</protein>
<keyword evidence="6 7" id="KW-0961">Cell wall biogenesis/degradation</keyword>
<dbReference type="PANTHER" id="PTHR21198">
    <property type="entry name" value="GLUTAMATE RACEMASE"/>
    <property type="match status" value="1"/>
</dbReference>
<evidence type="ECO:0000256" key="7">
    <source>
        <dbReference type="HAMAP-Rule" id="MF_00258"/>
    </source>
</evidence>
<evidence type="ECO:0000256" key="2">
    <source>
        <dbReference type="ARBA" id="ARBA00013090"/>
    </source>
</evidence>
<dbReference type="InterPro" id="IPR015942">
    <property type="entry name" value="Asp/Glu/hydantoin_racemase"/>
</dbReference>
<dbReference type="Gene3D" id="3.40.50.1860">
    <property type="match status" value="2"/>
</dbReference>
<accession>A0AA42CIA8</accession>
<feature type="binding site" evidence="7">
    <location>
        <begin position="64"/>
        <end position="65"/>
    </location>
    <ligand>
        <name>substrate</name>
    </ligand>
</feature>
<evidence type="ECO:0000256" key="4">
    <source>
        <dbReference type="ARBA" id="ARBA00022984"/>
    </source>
</evidence>
<feature type="active site" description="Proton donor/acceptor" evidence="7">
    <location>
        <position position="96"/>
    </location>
</feature>
<comment type="pathway">
    <text evidence="7">Cell wall biogenesis; peptidoglycan biosynthesis.</text>
</comment>
<comment type="function">
    <text evidence="7">Provides the (R)-glutamate required for cell wall biosynthesis.</text>
</comment>
<evidence type="ECO:0000256" key="3">
    <source>
        <dbReference type="ARBA" id="ARBA00022960"/>
    </source>
</evidence>
<comment type="catalytic activity">
    <reaction evidence="1 7">
        <text>L-glutamate = D-glutamate</text>
        <dbReference type="Rhea" id="RHEA:12813"/>
        <dbReference type="ChEBI" id="CHEBI:29985"/>
        <dbReference type="ChEBI" id="CHEBI:29986"/>
        <dbReference type="EC" id="5.1.1.3"/>
    </reaction>
</comment>
<sequence>MVFDLVAGAKQRFSLPQSSAVAARPARILVFDSGLGGLSVYPDVRRIAEGATLFYTADDAVFPYGNLSEQAVLDRMTVVMGALIDALAPDVIVIACHTISTVVLAPLRAHWPEVVFVGTVPAIKPAALASHSKCISVLATPGTVVRDYTRDLVETYASDCAVTLVGARGLAALAERAMRRNHVDDAALLQEIAPAFVQTAAGRTDTIVLACTHYPLILPRLVAVAPWPVTWIDPAPAIARRVERVLEERGALPAAPVEGLAPAFLTSNRPPGEAVENFMASCGLRWQHSRALTALAREAAV</sequence>
<dbReference type="EC" id="5.1.1.3" evidence="2 7"/>
<keyword evidence="5 7" id="KW-0413">Isomerase</keyword>
<dbReference type="InterPro" id="IPR001920">
    <property type="entry name" value="Asp/Glu_race"/>
</dbReference>
<dbReference type="PROSITE" id="PS00924">
    <property type="entry name" value="ASP_GLU_RACEMASE_2"/>
    <property type="match status" value="1"/>
</dbReference>
<reference evidence="8" key="1">
    <citation type="submission" date="2022-05" db="EMBL/GenBank/DDBJ databases">
        <authorList>
            <person name="Pankratov T."/>
        </authorList>
    </citation>
    <scope>NUCLEOTIDE SEQUENCE</scope>
    <source>
        <strain evidence="8">BP6-180914</strain>
    </source>
</reference>
<evidence type="ECO:0000313" key="8">
    <source>
        <dbReference type="EMBL" id="MCW6508164.1"/>
    </source>
</evidence>
<feature type="binding site" evidence="7">
    <location>
        <begin position="32"/>
        <end position="33"/>
    </location>
    <ligand>
        <name>substrate</name>
    </ligand>
</feature>
<dbReference type="InterPro" id="IPR004391">
    <property type="entry name" value="Glu_race"/>
</dbReference>
<dbReference type="Pfam" id="PF01177">
    <property type="entry name" value="Asp_Glu_race"/>
    <property type="match status" value="1"/>
</dbReference>
<dbReference type="NCBIfam" id="TIGR00067">
    <property type="entry name" value="glut_race"/>
    <property type="match status" value="1"/>
</dbReference>
<name>A0AA42CIA8_9HYPH</name>
<dbReference type="EMBL" id="JAMOIM010000004">
    <property type="protein sequence ID" value="MCW6508164.1"/>
    <property type="molecule type" value="Genomic_DNA"/>
</dbReference>
<comment type="similarity">
    <text evidence="7">Belongs to the aspartate/glutamate racemases family.</text>
</comment>
<dbReference type="AlphaFoldDB" id="A0AA42CIA8"/>
<dbReference type="GO" id="GO:0008360">
    <property type="term" value="P:regulation of cell shape"/>
    <property type="evidence" value="ECO:0007669"/>
    <property type="project" value="UniProtKB-KW"/>
</dbReference>
<proteinExistence type="inferred from homology"/>
<feature type="active site" description="Proton donor/acceptor" evidence="7">
    <location>
        <position position="211"/>
    </location>
</feature>
<comment type="caution">
    <text evidence="7">Lacks conserved residue(s) required for the propagation of feature annotation.</text>
</comment>
<dbReference type="PANTHER" id="PTHR21198:SF2">
    <property type="entry name" value="GLUTAMATE RACEMASE"/>
    <property type="match status" value="1"/>
</dbReference>
<evidence type="ECO:0000313" key="9">
    <source>
        <dbReference type="Proteomes" id="UP001165667"/>
    </source>
</evidence>